<feature type="transmembrane region" description="Helical" evidence="10">
    <location>
        <begin position="300"/>
        <end position="319"/>
    </location>
</feature>
<comment type="subcellular location">
    <subcellularLocation>
        <location evidence="1">Cell membrane</location>
        <topology evidence="1">Multi-pass membrane protein</topology>
    </subcellularLocation>
</comment>
<evidence type="ECO:0000256" key="5">
    <source>
        <dbReference type="ARBA" id="ARBA00022741"/>
    </source>
</evidence>
<keyword evidence="7 10" id="KW-1133">Transmembrane helix</keyword>
<reference evidence="13 14" key="1">
    <citation type="journal article" date="2019" name="Appl. Microbiol. Biotechnol.">
        <title>Genome sequence of Isaria javanica and comparative genome analysis insights into family S53 peptidase evolution in fungal entomopathogens.</title>
        <authorList>
            <person name="Lin R."/>
            <person name="Zhang X."/>
            <person name="Xin B."/>
            <person name="Zou M."/>
            <person name="Gao Y."/>
            <person name="Qin F."/>
            <person name="Hu Q."/>
            <person name="Xie B."/>
            <person name="Cheng X."/>
        </authorList>
    </citation>
    <scope>NUCLEOTIDE SEQUENCE [LARGE SCALE GENOMIC DNA]</scope>
    <source>
        <strain evidence="13 14">IJ1G</strain>
    </source>
</reference>
<dbReference type="GO" id="GO:0005524">
    <property type="term" value="F:ATP binding"/>
    <property type="evidence" value="ECO:0007669"/>
    <property type="project" value="UniProtKB-KW"/>
</dbReference>
<name>A0A545UKS0_9HYPO</name>
<evidence type="ECO:0000256" key="7">
    <source>
        <dbReference type="ARBA" id="ARBA00022989"/>
    </source>
</evidence>
<dbReference type="OrthoDB" id="4868272at2759"/>
<dbReference type="PANTHER" id="PTHR24223">
    <property type="entry name" value="ATP-BINDING CASSETTE SUB-FAMILY C"/>
    <property type="match status" value="1"/>
</dbReference>
<dbReference type="STRING" id="43265.A0A545UKS0"/>
<keyword evidence="4 10" id="KW-0812">Transmembrane</keyword>
<dbReference type="SUPFAM" id="SSF90123">
    <property type="entry name" value="ABC transporter transmembrane region"/>
    <property type="match status" value="2"/>
</dbReference>
<dbReference type="Gene3D" id="3.40.50.300">
    <property type="entry name" value="P-loop containing nucleotide triphosphate hydrolases"/>
    <property type="match status" value="2"/>
</dbReference>
<dbReference type="PROSITE" id="PS50893">
    <property type="entry name" value="ABC_TRANSPORTER_2"/>
    <property type="match status" value="2"/>
</dbReference>
<evidence type="ECO:0000256" key="10">
    <source>
        <dbReference type="SAM" id="Phobius"/>
    </source>
</evidence>
<evidence type="ECO:0000259" key="12">
    <source>
        <dbReference type="PROSITE" id="PS50929"/>
    </source>
</evidence>
<dbReference type="InterPro" id="IPR036640">
    <property type="entry name" value="ABC1_TM_sf"/>
</dbReference>
<dbReference type="CDD" id="cd18580">
    <property type="entry name" value="ABC_6TM_ABCC_D2"/>
    <property type="match status" value="1"/>
</dbReference>
<dbReference type="InterPro" id="IPR044726">
    <property type="entry name" value="ABCC_6TM_D2"/>
</dbReference>
<dbReference type="Gene3D" id="1.20.1560.10">
    <property type="entry name" value="ABC transporter type 1, transmembrane domain"/>
    <property type="match status" value="2"/>
</dbReference>
<gene>
    <name evidence="13" type="ORF">IF1G_11286</name>
</gene>
<dbReference type="PROSITE" id="PS00211">
    <property type="entry name" value="ABC_TRANSPORTER_1"/>
    <property type="match status" value="2"/>
</dbReference>
<feature type="transmembrane region" description="Helical" evidence="10">
    <location>
        <begin position="26"/>
        <end position="46"/>
    </location>
</feature>
<dbReference type="GO" id="GO:0016887">
    <property type="term" value="F:ATP hydrolysis activity"/>
    <property type="evidence" value="ECO:0007669"/>
    <property type="project" value="InterPro"/>
</dbReference>
<feature type="domain" description="ABC transporter" evidence="11">
    <location>
        <begin position="593"/>
        <end position="825"/>
    </location>
</feature>
<dbReference type="Pfam" id="PF00664">
    <property type="entry name" value="ABC_membrane"/>
    <property type="match status" value="2"/>
</dbReference>
<dbReference type="Pfam" id="PF00005">
    <property type="entry name" value="ABC_tran"/>
    <property type="match status" value="2"/>
</dbReference>
<evidence type="ECO:0000256" key="3">
    <source>
        <dbReference type="ARBA" id="ARBA00022475"/>
    </source>
</evidence>
<dbReference type="EMBL" id="SPUK01000040">
    <property type="protein sequence ID" value="TQV90059.1"/>
    <property type="molecule type" value="Genomic_DNA"/>
</dbReference>
<keyword evidence="8 10" id="KW-0472">Membrane</keyword>
<dbReference type="Pfam" id="PF24357">
    <property type="entry name" value="TMD0_ABC"/>
    <property type="match status" value="1"/>
</dbReference>
<dbReference type="InterPro" id="IPR003439">
    <property type="entry name" value="ABC_transporter-like_ATP-bd"/>
</dbReference>
<sequence>MLFAGDGSFWPLVPIPDLSLYFEESILQILPSASFIFFASALVLKYRQKPVQICRSRLLWVKLCVSLLIILLESTGLALRCSSHDRTEATYAAVSLELVAAVAIAAVVYVEHQHAIRTSAILGFYLAIGILIDGTKAHSYFLRDMAASGAFAVATAVSRLLLLVLEEIPKDRLLIDPEVRSNAGSEDTSGFLTRTFFLFLRPMMNTAYRGVLTMDDLGKLGPQFHSERLFHELSRHWPLSKQSKEHSLFISCCMAWKWALLLIVLPRLCVTGFIFSQPFVMYSVIGSVDDLSASDGKSGGLVLATIFSFGGAAVCRAVTTHLKNRLVVRMRGALLSHMSAKSYRLKLSEARKQSAITLMSADFESIITGLPDLVEIPFSILESALGMYFLAFFIKAICLVILIPLITTTILGVMFGKNLGPALKYWNLSIEARVAKTSRALSQLPAIKSLGLGPKMAEYIQHLRISETAASKKYRVIQTLSLGSAIMVDMITPVVVVTAALFTDTFGKEMSAQMVYPILGIVSLVQDPLARFVKMYPSAMAMLGCFERIRGFLCQDEHIDPRVPCHISSAESPAFSDSQKVTRQAINRSSILLRFENTSIAPRGVEEPLLSGVDFSIFEGSVVVMLGPTSSGKTTLAHSLLGETEILNGKLYRDETVKSIAICGQKNWLSNDTVRGCIVGACEFEPTWYHLVLEYCKLLHDLERLPNGDLYVIGSDGTGLSGGQRQRIGIARAVYAVNAGIRFIVLDDVFSALDKRTALDIFDGLCGERGLLRQRNCTVVLSSYLPECLDIADSLLLLDGNGHVSYETCGANSNVRMEVKQLLHDGFLGHAGGCSNDESQKAEGRSTEIPASHTAGVQRARDPRQRGDMKLYLLWVDAIGRLMLSLWMLLLMVMSIAEAFPTIYMRLWIAFFPANRRYLIGYALISASAGFFAALCLLSLFLTLAPRAANRLHEQLTGAVTQATLGFLAVTDTGSLLNRYSQDMELISKRLPGAVFSTFYCLFTTLVQMGAILSGATYMTAILPVVVFAIYLIQRYYLRTSRQLRLLDIESQAPLVSALKESATGLVYIRSFGCQQHCFSQFLYLLDQSQRPFYFLLCVQALLGLVLDLLASSVGVLLAILSLYIRNSSSQNAAGLAFLNLISLGTSFNRTVLRWTVMETSIGSLSRLRDFLHDTPTEVKKETIDLPEQWPQTGKVEFRNVVARYRSDKLDQQPPVLQNLSLQIPPGKKVGIMGRTGSGKSSLLYSLLGFLEYEGTIEVDGVDISTVQPDQLRSRIITISQEVVELDGTIRDNLLPFEKSWPDEMRSVRDEKERVELERKDQIARETLVRLGIWEQLLPKGGLEASLENAGYSQGEKQLFCIARAVVRRRLTDSRLVLVDEATASVDTWRDQIVREMMVSYFRGCTMIVVAHREETIADSNRIVHMASGHIEKVDDWDNYQE</sequence>
<feature type="transmembrane region" description="Helical" evidence="10">
    <location>
        <begin position="386"/>
        <end position="415"/>
    </location>
</feature>
<keyword evidence="2" id="KW-0813">Transport</keyword>
<dbReference type="InterPro" id="IPR050173">
    <property type="entry name" value="ABC_transporter_C-like"/>
</dbReference>
<dbReference type="SUPFAM" id="SSF52540">
    <property type="entry name" value="P-loop containing nucleoside triphosphate hydrolases"/>
    <property type="match status" value="2"/>
</dbReference>
<organism evidence="13 14">
    <name type="scientific">Cordyceps javanica</name>
    <dbReference type="NCBI Taxonomy" id="43265"/>
    <lineage>
        <taxon>Eukaryota</taxon>
        <taxon>Fungi</taxon>
        <taxon>Dikarya</taxon>
        <taxon>Ascomycota</taxon>
        <taxon>Pezizomycotina</taxon>
        <taxon>Sordariomycetes</taxon>
        <taxon>Hypocreomycetidae</taxon>
        <taxon>Hypocreales</taxon>
        <taxon>Cordycipitaceae</taxon>
        <taxon>Cordyceps</taxon>
    </lineage>
</organism>
<keyword evidence="3" id="KW-1003">Cell membrane</keyword>
<dbReference type="InterPro" id="IPR027417">
    <property type="entry name" value="P-loop_NTPase"/>
</dbReference>
<keyword evidence="5" id="KW-0547">Nucleotide-binding</keyword>
<dbReference type="Proteomes" id="UP000315783">
    <property type="component" value="Unassembled WGS sequence"/>
</dbReference>
<proteinExistence type="predicted"/>
<dbReference type="SMART" id="SM00382">
    <property type="entry name" value="AAA"/>
    <property type="match status" value="2"/>
</dbReference>
<feature type="domain" description="ABC transporter" evidence="11">
    <location>
        <begin position="1196"/>
        <end position="1442"/>
    </location>
</feature>
<accession>A0A545UKS0</accession>
<dbReference type="InterPro" id="IPR003593">
    <property type="entry name" value="AAA+_ATPase"/>
</dbReference>
<feature type="transmembrane region" description="Helical" evidence="10">
    <location>
        <begin position="920"/>
        <end position="945"/>
    </location>
</feature>
<feature type="transmembrane region" description="Helical" evidence="10">
    <location>
        <begin position="147"/>
        <end position="165"/>
    </location>
</feature>
<evidence type="ECO:0000256" key="2">
    <source>
        <dbReference type="ARBA" id="ARBA00022448"/>
    </source>
</evidence>
<feature type="transmembrane region" description="Helical" evidence="10">
    <location>
        <begin position="122"/>
        <end position="141"/>
    </location>
</feature>
<dbReference type="InterPro" id="IPR056227">
    <property type="entry name" value="TMD0_ABC"/>
</dbReference>
<dbReference type="GO" id="GO:0140359">
    <property type="term" value="F:ABC-type transporter activity"/>
    <property type="evidence" value="ECO:0007669"/>
    <property type="project" value="InterPro"/>
</dbReference>
<feature type="region of interest" description="Disordered" evidence="9">
    <location>
        <begin position="836"/>
        <end position="860"/>
    </location>
</feature>
<evidence type="ECO:0000313" key="14">
    <source>
        <dbReference type="Proteomes" id="UP000315783"/>
    </source>
</evidence>
<comment type="caution">
    <text evidence="13">The sequence shown here is derived from an EMBL/GenBank/DDBJ whole genome shotgun (WGS) entry which is preliminary data.</text>
</comment>
<keyword evidence="6" id="KW-0067">ATP-binding</keyword>
<evidence type="ECO:0000256" key="6">
    <source>
        <dbReference type="ARBA" id="ARBA00022840"/>
    </source>
</evidence>
<feature type="transmembrane region" description="Helical" evidence="10">
    <location>
        <begin position="991"/>
        <end position="1012"/>
    </location>
</feature>
<evidence type="ECO:0000256" key="4">
    <source>
        <dbReference type="ARBA" id="ARBA00022692"/>
    </source>
</evidence>
<protein>
    <submittedName>
        <fullName evidence="13">ABC multidrug transporter</fullName>
    </submittedName>
</protein>
<dbReference type="GO" id="GO:0005886">
    <property type="term" value="C:plasma membrane"/>
    <property type="evidence" value="ECO:0007669"/>
    <property type="project" value="UniProtKB-SubCell"/>
</dbReference>
<feature type="transmembrane region" description="Helical" evidence="10">
    <location>
        <begin position="1018"/>
        <end position="1038"/>
    </location>
</feature>
<dbReference type="InterPro" id="IPR011527">
    <property type="entry name" value="ABC1_TM_dom"/>
</dbReference>
<feature type="transmembrane region" description="Helical" evidence="10">
    <location>
        <begin position="258"/>
        <end position="280"/>
    </location>
</feature>
<keyword evidence="14" id="KW-1185">Reference proteome</keyword>
<evidence type="ECO:0000256" key="9">
    <source>
        <dbReference type="SAM" id="MobiDB-lite"/>
    </source>
</evidence>
<dbReference type="InterPro" id="IPR017871">
    <property type="entry name" value="ABC_transporter-like_CS"/>
</dbReference>
<dbReference type="PANTHER" id="PTHR24223:SF399">
    <property type="entry name" value="ABC TRANSPORTER ATNG"/>
    <property type="match status" value="1"/>
</dbReference>
<evidence type="ECO:0000256" key="1">
    <source>
        <dbReference type="ARBA" id="ARBA00004651"/>
    </source>
</evidence>
<evidence type="ECO:0000259" key="11">
    <source>
        <dbReference type="PROSITE" id="PS50893"/>
    </source>
</evidence>
<evidence type="ECO:0000256" key="8">
    <source>
        <dbReference type="ARBA" id="ARBA00023136"/>
    </source>
</evidence>
<feature type="domain" description="ABC transmembrane type-1" evidence="12">
    <location>
        <begin position="888"/>
        <end position="1160"/>
    </location>
</feature>
<feature type="domain" description="ABC transmembrane type-1" evidence="12">
    <location>
        <begin position="268"/>
        <end position="541"/>
    </location>
</feature>
<feature type="transmembrane region" description="Helical" evidence="10">
    <location>
        <begin position="91"/>
        <end position="110"/>
    </location>
</feature>
<dbReference type="PROSITE" id="PS50929">
    <property type="entry name" value="ABC_TM1F"/>
    <property type="match status" value="2"/>
</dbReference>
<feature type="transmembrane region" description="Helical" evidence="10">
    <location>
        <begin position="58"/>
        <end position="79"/>
    </location>
</feature>
<evidence type="ECO:0000313" key="13">
    <source>
        <dbReference type="EMBL" id="TQV90059.1"/>
    </source>
</evidence>
<feature type="transmembrane region" description="Helical" evidence="10">
    <location>
        <begin position="1093"/>
        <end position="1125"/>
    </location>
</feature>